<dbReference type="InterPro" id="IPR006058">
    <property type="entry name" value="2Fe2S_fd_BS"/>
</dbReference>
<evidence type="ECO:0000256" key="2">
    <source>
        <dbReference type="ARBA" id="ARBA00022505"/>
    </source>
</evidence>
<dbReference type="Gene3D" id="3.30.365.10">
    <property type="entry name" value="Aldehyde oxidase/xanthine dehydrogenase, molybdopterin binding domain"/>
    <property type="match status" value="4"/>
</dbReference>
<dbReference type="SMART" id="SM01008">
    <property type="entry name" value="Ald_Xan_dh_C"/>
    <property type="match status" value="1"/>
</dbReference>
<dbReference type="InterPro" id="IPR002888">
    <property type="entry name" value="2Fe-2S-bd"/>
</dbReference>
<evidence type="ECO:0000313" key="8">
    <source>
        <dbReference type="Proteomes" id="UP000221168"/>
    </source>
</evidence>
<dbReference type="InterPro" id="IPR046867">
    <property type="entry name" value="AldOxase/xan_DH_MoCoBD2"/>
</dbReference>
<dbReference type="InterPro" id="IPR001041">
    <property type="entry name" value="2Fe-2S_ferredoxin-type"/>
</dbReference>
<evidence type="ECO:0000256" key="4">
    <source>
        <dbReference type="ARBA" id="ARBA00023002"/>
    </source>
</evidence>
<dbReference type="Gene3D" id="1.10.150.120">
    <property type="entry name" value="[2Fe-2S]-binding domain"/>
    <property type="match status" value="1"/>
</dbReference>
<accession>A0A2G1QRG4</accession>
<feature type="domain" description="2Fe-2S ferredoxin-type" evidence="6">
    <location>
        <begin position="1"/>
        <end position="76"/>
    </location>
</feature>
<evidence type="ECO:0000259" key="6">
    <source>
        <dbReference type="PROSITE" id="PS51085"/>
    </source>
</evidence>
<dbReference type="PANTHER" id="PTHR11908">
    <property type="entry name" value="XANTHINE DEHYDROGENASE"/>
    <property type="match status" value="1"/>
</dbReference>
<dbReference type="Pfam" id="PF01799">
    <property type="entry name" value="Fer2_2"/>
    <property type="match status" value="1"/>
</dbReference>
<dbReference type="Gene3D" id="3.90.1170.50">
    <property type="entry name" value="Aldehyde oxidase/xanthine dehydrogenase, a/b hammerhead"/>
    <property type="match status" value="2"/>
</dbReference>
<dbReference type="SUPFAM" id="SSF54292">
    <property type="entry name" value="2Fe-2S ferredoxin-like"/>
    <property type="match status" value="1"/>
</dbReference>
<dbReference type="Pfam" id="PF01315">
    <property type="entry name" value="Ald_Xan_dh_C"/>
    <property type="match status" value="1"/>
</dbReference>
<protein>
    <submittedName>
        <fullName evidence="7">Dehydrogenase</fullName>
    </submittedName>
</protein>
<dbReference type="CDD" id="cd00207">
    <property type="entry name" value="fer2"/>
    <property type="match status" value="1"/>
</dbReference>
<dbReference type="EMBL" id="PDVP01000003">
    <property type="protein sequence ID" value="PHP67798.1"/>
    <property type="molecule type" value="Genomic_DNA"/>
</dbReference>
<gene>
    <name evidence="7" type="ORF">CSC94_08970</name>
</gene>
<dbReference type="OrthoDB" id="9763985at2"/>
<keyword evidence="3" id="KW-0479">Metal-binding</keyword>
<dbReference type="GO" id="GO:0016491">
    <property type="term" value="F:oxidoreductase activity"/>
    <property type="evidence" value="ECO:0007669"/>
    <property type="project" value="UniProtKB-KW"/>
</dbReference>
<dbReference type="SUPFAM" id="SSF54665">
    <property type="entry name" value="CO dehydrogenase molybdoprotein N-domain-like"/>
    <property type="match status" value="1"/>
</dbReference>
<keyword evidence="8" id="KW-1185">Reference proteome</keyword>
<proteinExistence type="inferred from homology"/>
<reference evidence="7 8" key="1">
    <citation type="submission" date="2017-10" db="EMBL/GenBank/DDBJ databases">
        <title>Sedimentibacterium mangrovi gen. nov., sp. nov., a novel member of family Phyllobacteriacea isolated from mangrove sediment.</title>
        <authorList>
            <person name="Liao H."/>
            <person name="Tian Y."/>
        </authorList>
    </citation>
    <scope>NUCLEOTIDE SEQUENCE [LARGE SCALE GENOMIC DNA]</scope>
    <source>
        <strain evidence="7 8">X9-2-2</strain>
    </source>
</reference>
<dbReference type="SUPFAM" id="SSF56003">
    <property type="entry name" value="Molybdenum cofactor-binding domain"/>
    <property type="match status" value="1"/>
</dbReference>
<dbReference type="PANTHER" id="PTHR11908:SF132">
    <property type="entry name" value="ALDEHYDE OXIDASE 1-RELATED"/>
    <property type="match status" value="1"/>
</dbReference>
<dbReference type="Proteomes" id="UP000221168">
    <property type="component" value="Unassembled WGS sequence"/>
</dbReference>
<dbReference type="InterPro" id="IPR012675">
    <property type="entry name" value="Beta-grasp_dom_sf"/>
</dbReference>
<keyword evidence="5" id="KW-0408">Iron</keyword>
<dbReference type="InterPro" id="IPR008274">
    <property type="entry name" value="AldOxase/xan_DH_MoCoBD1"/>
</dbReference>
<dbReference type="Pfam" id="PF02738">
    <property type="entry name" value="MoCoBD_1"/>
    <property type="match status" value="1"/>
</dbReference>
<evidence type="ECO:0000256" key="5">
    <source>
        <dbReference type="ARBA" id="ARBA00023004"/>
    </source>
</evidence>
<name>A0A2G1QRG4_9HYPH</name>
<evidence type="ECO:0000256" key="1">
    <source>
        <dbReference type="ARBA" id="ARBA00006849"/>
    </source>
</evidence>
<dbReference type="Pfam" id="PF00111">
    <property type="entry name" value="Fer2"/>
    <property type="match status" value="1"/>
</dbReference>
<comment type="similarity">
    <text evidence="1">Belongs to the xanthine dehydrogenase family.</text>
</comment>
<dbReference type="InterPro" id="IPR037165">
    <property type="entry name" value="AldOxase/xan_DH_Mopterin-bd_sf"/>
</dbReference>
<dbReference type="GO" id="GO:0051537">
    <property type="term" value="F:2 iron, 2 sulfur cluster binding"/>
    <property type="evidence" value="ECO:0007669"/>
    <property type="project" value="InterPro"/>
</dbReference>
<organism evidence="7 8">
    <name type="scientific">Zhengella mangrovi</name>
    <dbReference type="NCBI Taxonomy" id="1982044"/>
    <lineage>
        <taxon>Bacteria</taxon>
        <taxon>Pseudomonadati</taxon>
        <taxon>Pseudomonadota</taxon>
        <taxon>Alphaproteobacteria</taxon>
        <taxon>Hyphomicrobiales</taxon>
        <taxon>Notoacmeibacteraceae</taxon>
        <taxon>Zhengella</taxon>
    </lineage>
</organism>
<dbReference type="InterPro" id="IPR036884">
    <property type="entry name" value="2Fe-2S-bd_dom_sf"/>
</dbReference>
<keyword evidence="2" id="KW-0500">Molybdenum</keyword>
<dbReference type="AlphaFoldDB" id="A0A2G1QRG4"/>
<dbReference type="InterPro" id="IPR036856">
    <property type="entry name" value="Ald_Oxase/Xan_DH_a/b_sf"/>
</dbReference>
<sequence>MSIIVVNGKDVDVRLSDETMLIDVIRHQFQLSGTKFVCGAGVCGACTVLVDGAPVASCLMPAKAATGKSVTTVEGIGADDLHPVQRAFMALDALQCGFCTPGFIVGAVAFHDLWRKEHGTERPLRSVVAEALSGHLCRCGAYDNILRAVMEACAGRFDGTGNRSPRVEAHEKVTGAAKYTVDIHHDGQLQGLILRSKLAHARISSIDLSAARALPGVGAVVSLLNGDGTVRYVGQAIAAVAATNWKTAQDALDAITFEYASLPSVIGPESALMPGAPIVFSGRKNDVANASEGTIAPAPWKGNLRGPTTAFSHNKRKAKRWITKAREAADPLLFEGTFKTGIQQHTCLEPHAAVARFDGERLIVQVSTQTVEELRKKISKRFKLDPANVQVIAEHIGGGFGSKGGLTDELDAAIRLSREASAPVQIVFTRHEELSVTGYRPGASIDISLLPADDGGLKAISLTARADTGVAVNSTIAGLARLIYPAQAKNLADFDIVSNLPPGSPFRGPGAPPMAFALEQAVDEVALRMKTDPIALRLRWDTNPMRHRLYEWASNLECWRSRINLAKSGRYRRGVGVAAGYWLYFWQPGSTVELAVKNRRLVVKCAVQDIGTGTRSVLANTVAQAFDLDPGEVEIQIGNSDFPPGPDSSGSRVTASVVPPTLLAIEEVKARLLEESRGTHAGSNAPWRERIAAAPDFLVTAKRPEDARDNIYGRNSLLKEAGIVGTIFSWMLRRSSHLVAGAGAPSSVQVIEAEVDTLLGHVTVLSAHTGISVGKLAAPDLARSQATGAIIQGLGFALYEDRAVDPTTGEVLTAGLDDYRIPGIADTPSMDVHFEEGGFDHVLGGGVGIGEVATVPTAAAIANAVRDAIGIRPMEAPMKPDRILALLEKVKPA</sequence>
<dbReference type="GO" id="GO:0005506">
    <property type="term" value="F:iron ion binding"/>
    <property type="evidence" value="ECO:0007669"/>
    <property type="project" value="InterPro"/>
</dbReference>
<dbReference type="InterPro" id="IPR000674">
    <property type="entry name" value="Ald_Oxase/Xan_DH_a/b"/>
</dbReference>
<keyword evidence="4" id="KW-0560">Oxidoreductase</keyword>
<dbReference type="Pfam" id="PF20256">
    <property type="entry name" value="MoCoBD_2"/>
    <property type="match status" value="1"/>
</dbReference>
<evidence type="ECO:0000256" key="3">
    <source>
        <dbReference type="ARBA" id="ARBA00022723"/>
    </source>
</evidence>
<evidence type="ECO:0000313" key="7">
    <source>
        <dbReference type="EMBL" id="PHP67798.1"/>
    </source>
</evidence>
<dbReference type="PROSITE" id="PS51085">
    <property type="entry name" value="2FE2S_FER_2"/>
    <property type="match status" value="1"/>
</dbReference>
<dbReference type="Gene3D" id="3.10.20.30">
    <property type="match status" value="1"/>
</dbReference>
<dbReference type="RefSeq" id="WP_099305965.1">
    <property type="nucleotide sequence ID" value="NZ_PDVP01000003.1"/>
</dbReference>
<dbReference type="InterPro" id="IPR016208">
    <property type="entry name" value="Ald_Oxase/xanthine_DH-like"/>
</dbReference>
<dbReference type="SUPFAM" id="SSF47741">
    <property type="entry name" value="CO dehydrogenase ISP C-domain like"/>
    <property type="match status" value="1"/>
</dbReference>
<dbReference type="InterPro" id="IPR036010">
    <property type="entry name" value="2Fe-2S_ferredoxin-like_sf"/>
</dbReference>
<comment type="caution">
    <text evidence="7">The sequence shown here is derived from an EMBL/GenBank/DDBJ whole genome shotgun (WGS) entry which is preliminary data.</text>
</comment>
<dbReference type="PROSITE" id="PS00197">
    <property type="entry name" value="2FE2S_FER_1"/>
    <property type="match status" value="1"/>
</dbReference>